<reference evidence="1" key="1">
    <citation type="submission" date="2022-04" db="EMBL/GenBank/DDBJ databases">
        <title>Chromosome-scale genome assembly of Holotrichia oblita Faldermann.</title>
        <authorList>
            <person name="Rongchong L."/>
        </authorList>
    </citation>
    <scope>NUCLEOTIDE SEQUENCE</scope>
    <source>
        <strain evidence="1">81SQS9</strain>
    </source>
</reference>
<dbReference type="EMBL" id="CM043023">
    <property type="protein sequence ID" value="KAI4455691.1"/>
    <property type="molecule type" value="Genomic_DNA"/>
</dbReference>
<keyword evidence="2" id="KW-1185">Reference proteome</keyword>
<evidence type="ECO:0000313" key="1">
    <source>
        <dbReference type="EMBL" id="KAI4455691.1"/>
    </source>
</evidence>
<sequence>MIFNDDDFMGLFATDRADPKTKIKECELPSTSITSNDSFIPSITMSPSNVVDFKIDEVTMMIRTMLNDIVNRVTKPKIKILSVDIVRPLPKAVPRKTNGVSRLGKSRIYTSTPQKERIQELQTMRKQKLEKRKTIRKVLQSECGVKKKNTEVGEKGKGKAPKKKLKKIEIDFSDSDADLPQNIFHETTFFDNLDQLQNNKDALILLDDDVIHCNDYLLVKFPTNKRTLHYIGRVESCNNNVSYVLNFLRKYRSGFRFPDLQDISTVSREDIVSKILNPEAAPGTSRMSSLFNFNVNFNGYNVQ</sequence>
<gene>
    <name evidence="1" type="ORF">MML48_9g00015876</name>
</gene>
<comment type="caution">
    <text evidence="1">The sequence shown here is derived from an EMBL/GenBank/DDBJ whole genome shotgun (WGS) entry which is preliminary data.</text>
</comment>
<organism evidence="1 2">
    <name type="scientific">Holotrichia oblita</name>
    <name type="common">Chafer beetle</name>
    <dbReference type="NCBI Taxonomy" id="644536"/>
    <lineage>
        <taxon>Eukaryota</taxon>
        <taxon>Metazoa</taxon>
        <taxon>Ecdysozoa</taxon>
        <taxon>Arthropoda</taxon>
        <taxon>Hexapoda</taxon>
        <taxon>Insecta</taxon>
        <taxon>Pterygota</taxon>
        <taxon>Neoptera</taxon>
        <taxon>Endopterygota</taxon>
        <taxon>Coleoptera</taxon>
        <taxon>Polyphaga</taxon>
        <taxon>Scarabaeiformia</taxon>
        <taxon>Scarabaeidae</taxon>
        <taxon>Melolonthinae</taxon>
        <taxon>Holotrichia</taxon>
    </lineage>
</organism>
<evidence type="ECO:0000313" key="2">
    <source>
        <dbReference type="Proteomes" id="UP001056778"/>
    </source>
</evidence>
<dbReference type="Proteomes" id="UP001056778">
    <property type="component" value="Chromosome 9"/>
</dbReference>
<name>A0ACB9SM65_HOLOL</name>
<accession>A0ACB9SM65</accession>
<proteinExistence type="predicted"/>
<protein>
    <submittedName>
        <fullName evidence="1">Hat family dimerization domaincontaining protein-related</fullName>
    </submittedName>
</protein>